<accession>A0A177A2K5</accession>
<protein>
    <submittedName>
        <fullName evidence="1">Uncharacterized protein</fullName>
    </submittedName>
</protein>
<dbReference type="Proteomes" id="UP000077154">
    <property type="component" value="Unassembled WGS sequence"/>
</dbReference>
<dbReference type="AlphaFoldDB" id="A0A177A2K5"/>
<dbReference type="RefSeq" id="XP_024320623.1">
    <property type="nucleotide sequence ID" value="XM_024471761.1"/>
</dbReference>
<sequence>MLGEGRRERRDESVSINLYKLYGTHCALGDLTGFAHSACDEHIRHDALSLCTGSDFDATRMRAAFIPEWAIRRNGDKMRGSGGSVMGKLGTWMAEAQGWALASAWLGCLCFVLVKGRHLAYSAPKPKPQTDTHDG</sequence>
<evidence type="ECO:0000313" key="1">
    <source>
        <dbReference type="EMBL" id="OAF55323.1"/>
    </source>
</evidence>
<dbReference type="EMBL" id="KV441410">
    <property type="protein sequence ID" value="OAF55323.1"/>
    <property type="molecule type" value="Genomic_DNA"/>
</dbReference>
<organism evidence="1">
    <name type="scientific">Pseudogymnoascus destructans</name>
    <dbReference type="NCBI Taxonomy" id="655981"/>
    <lineage>
        <taxon>Eukaryota</taxon>
        <taxon>Fungi</taxon>
        <taxon>Dikarya</taxon>
        <taxon>Ascomycota</taxon>
        <taxon>Pezizomycotina</taxon>
        <taxon>Leotiomycetes</taxon>
        <taxon>Thelebolales</taxon>
        <taxon>Thelebolaceae</taxon>
        <taxon>Pseudogymnoascus</taxon>
    </lineage>
</organism>
<proteinExistence type="predicted"/>
<reference evidence="1" key="1">
    <citation type="submission" date="2016-03" db="EMBL/GenBank/DDBJ databases">
        <title>Updated assembly of Pseudogymnoascus destructans, the fungus causing white-nose syndrome of bats.</title>
        <authorList>
            <person name="Palmer J.M."/>
            <person name="Drees K.P."/>
            <person name="Foster J.T."/>
            <person name="Lindner D.L."/>
        </authorList>
    </citation>
    <scope>NUCLEOTIDE SEQUENCE [LARGE SCALE GENOMIC DNA]</scope>
    <source>
        <strain evidence="1">20631-21</strain>
    </source>
</reference>
<gene>
    <name evidence="1" type="ORF">VC83_08205</name>
</gene>
<name>A0A177A2K5_9PEZI</name>
<dbReference type="GeneID" id="36291247"/>